<evidence type="ECO:0000313" key="1">
    <source>
        <dbReference type="EMBL" id="GBM40702.1"/>
    </source>
</evidence>
<proteinExistence type="predicted"/>
<dbReference type="Gene3D" id="3.30.420.10">
    <property type="entry name" value="Ribonuclease H-like superfamily/Ribonuclease H"/>
    <property type="match status" value="1"/>
</dbReference>
<evidence type="ECO:0000313" key="2">
    <source>
        <dbReference type="Proteomes" id="UP000499080"/>
    </source>
</evidence>
<dbReference type="InterPro" id="IPR052709">
    <property type="entry name" value="Transposase-MT_Hybrid"/>
</dbReference>
<gene>
    <name evidence="1" type="primary">marinerT_111</name>
    <name evidence="1" type="ORF">AVEN_159673_1</name>
</gene>
<protein>
    <submittedName>
        <fullName evidence="1">Mariner Mos1 transposase</fullName>
    </submittedName>
</protein>
<dbReference type="InterPro" id="IPR036397">
    <property type="entry name" value="RNaseH_sf"/>
</dbReference>
<accession>A0A4Y2FGY6</accession>
<keyword evidence="2" id="KW-1185">Reference proteome</keyword>
<dbReference type="AlphaFoldDB" id="A0A4Y2FGY6"/>
<dbReference type="Proteomes" id="UP000499080">
    <property type="component" value="Unassembled WGS sequence"/>
</dbReference>
<organism evidence="1 2">
    <name type="scientific">Araneus ventricosus</name>
    <name type="common">Orbweaver spider</name>
    <name type="synonym">Epeira ventricosa</name>
    <dbReference type="NCBI Taxonomy" id="182803"/>
    <lineage>
        <taxon>Eukaryota</taxon>
        <taxon>Metazoa</taxon>
        <taxon>Ecdysozoa</taxon>
        <taxon>Arthropoda</taxon>
        <taxon>Chelicerata</taxon>
        <taxon>Arachnida</taxon>
        <taxon>Araneae</taxon>
        <taxon>Araneomorphae</taxon>
        <taxon>Entelegynae</taxon>
        <taxon>Araneoidea</taxon>
        <taxon>Araneidae</taxon>
        <taxon>Araneus</taxon>
    </lineage>
</organism>
<dbReference type="EMBL" id="BGPR01000939">
    <property type="protein sequence ID" value="GBM40702.1"/>
    <property type="molecule type" value="Genomic_DNA"/>
</dbReference>
<dbReference type="OrthoDB" id="6433752at2759"/>
<comment type="caution">
    <text evidence="1">The sequence shown here is derived from an EMBL/GenBank/DDBJ whole genome shotgun (WGS) entry which is preliminary data.</text>
</comment>
<dbReference type="InterPro" id="IPR001888">
    <property type="entry name" value="Transposase_1"/>
</dbReference>
<dbReference type="Pfam" id="PF01359">
    <property type="entry name" value="Transposase_1"/>
    <property type="match status" value="1"/>
</dbReference>
<dbReference type="PANTHER" id="PTHR46060:SF1">
    <property type="entry name" value="MARINER MOS1 TRANSPOSASE-LIKE PROTEIN"/>
    <property type="match status" value="1"/>
</dbReference>
<dbReference type="GO" id="GO:0003676">
    <property type="term" value="F:nucleic acid binding"/>
    <property type="evidence" value="ECO:0007669"/>
    <property type="project" value="InterPro"/>
</dbReference>
<reference evidence="1 2" key="1">
    <citation type="journal article" date="2019" name="Sci. Rep.">
        <title>Orb-weaving spider Araneus ventricosus genome elucidates the spidroin gene catalogue.</title>
        <authorList>
            <person name="Kono N."/>
            <person name="Nakamura H."/>
            <person name="Ohtoshi R."/>
            <person name="Moran D.A.P."/>
            <person name="Shinohara A."/>
            <person name="Yoshida Y."/>
            <person name="Fujiwara M."/>
            <person name="Mori M."/>
            <person name="Tomita M."/>
            <person name="Arakawa K."/>
        </authorList>
    </citation>
    <scope>NUCLEOTIDE SEQUENCE [LARGE SCALE GENOMIC DNA]</scope>
</reference>
<dbReference type="PANTHER" id="PTHR46060">
    <property type="entry name" value="MARINER MOS1 TRANSPOSASE-LIKE PROTEIN"/>
    <property type="match status" value="1"/>
</dbReference>
<name>A0A4Y2FGY6_ARAVE</name>
<sequence>MACSLQHLQLYNEEGNEFLVSIVMGDETWALYMTLESKVVSMVWKHPSSPSRKKFKVSPSTRKLMLTVFWDMKGVLLAGFLPHGSTVNSATLTKPCHAIHDKNSATNQHIRLLHDNARLHVPRPVREKLQGYIWGVLEHPPYSPNLAPSDFHLFVPMKKFLSGRKFDSDDELKWVM</sequence>